<evidence type="ECO:0000256" key="2">
    <source>
        <dbReference type="ARBA" id="ARBA00022692"/>
    </source>
</evidence>
<dbReference type="Gene3D" id="1.10.3730.20">
    <property type="match status" value="2"/>
</dbReference>
<evidence type="ECO:0000313" key="7">
    <source>
        <dbReference type="EMBL" id="MDQ7246081.1"/>
    </source>
</evidence>
<feature type="domain" description="EamA" evidence="6">
    <location>
        <begin position="8"/>
        <end position="131"/>
    </location>
</feature>
<feature type="transmembrane region" description="Helical" evidence="5">
    <location>
        <begin position="120"/>
        <end position="136"/>
    </location>
</feature>
<name>A0ABU0YED9_9PROT</name>
<feature type="transmembrane region" description="Helical" evidence="5">
    <location>
        <begin position="262"/>
        <end position="280"/>
    </location>
</feature>
<dbReference type="InterPro" id="IPR050638">
    <property type="entry name" value="AA-Vitamin_Transporters"/>
</dbReference>
<keyword evidence="4 5" id="KW-0472">Membrane</keyword>
<keyword evidence="2 5" id="KW-0812">Transmembrane</keyword>
<proteinExistence type="predicted"/>
<protein>
    <submittedName>
        <fullName evidence="7">EamA family transporter</fullName>
    </submittedName>
</protein>
<sequence>MKPQHFLALAFAQVLWGANFAVLKLGLDTWPPLFFVALRLGAVGLLLLPFVGLPKRSQLPGLLLLALLLGVIHFGTLFTGIARVDAATASIVIQIQVPLSALAAAAFFGDRIGWRRWSGMALSIGGIALLVGRPAFQGGWLGVGLILIASVSWIAANLQIKRLAADVGGWQLNAWPALLAAPMMLALSALTEHGQVETLRSAGTAAWFAMAYQVVVTTALCYGLWFAMMRRYPVSQVMPFTLLEPVFGALTAVLLLDEPWDWQMVLGALVTVSGLAIIVIRRPQSVEQPVGPGA</sequence>
<accession>A0ABU0YED9</accession>
<organism evidence="7 8">
    <name type="scientific">Dongia sedimenti</name>
    <dbReference type="NCBI Taxonomy" id="3064282"/>
    <lineage>
        <taxon>Bacteria</taxon>
        <taxon>Pseudomonadati</taxon>
        <taxon>Pseudomonadota</taxon>
        <taxon>Alphaproteobacteria</taxon>
        <taxon>Rhodospirillales</taxon>
        <taxon>Dongiaceae</taxon>
        <taxon>Dongia</taxon>
    </lineage>
</organism>
<evidence type="ECO:0000256" key="3">
    <source>
        <dbReference type="ARBA" id="ARBA00022989"/>
    </source>
</evidence>
<dbReference type="PANTHER" id="PTHR32322">
    <property type="entry name" value="INNER MEMBRANE TRANSPORTER"/>
    <property type="match status" value="1"/>
</dbReference>
<feature type="transmembrane region" description="Helical" evidence="5">
    <location>
        <begin position="30"/>
        <end position="50"/>
    </location>
</feature>
<feature type="transmembrane region" description="Helical" evidence="5">
    <location>
        <begin position="87"/>
        <end position="108"/>
    </location>
</feature>
<dbReference type="PANTHER" id="PTHR32322:SF9">
    <property type="entry name" value="AMINO-ACID METABOLITE EFFLUX PUMP-RELATED"/>
    <property type="match status" value="1"/>
</dbReference>
<dbReference type="InterPro" id="IPR000620">
    <property type="entry name" value="EamA_dom"/>
</dbReference>
<keyword evidence="8" id="KW-1185">Reference proteome</keyword>
<evidence type="ECO:0000256" key="5">
    <source>
        <dbReference type="SAM" id="Phobius"/>
    </source>
</evidence>
<comment type="subcellular location">
    <subcellularLocation>
        <location evidence="1">Membrane</location>
        <topology evidence="1">Multi-pass membrane protein</topology>
    </subcellularLocation>
</comment>
<dbReference type="SUPFAM" id="SSF103481">
    <property type="entry name" value="Multidrug resistance efflux transporter EmrE"/>
    <property type="match status" value="2"/>
</dbReference>
<dbReference type="RefSeq" id="WP_379953450.1">
    <property type="nucleotide sequence ID" value="NZ_JAUYVI010000001.1"/>
</dbReference>
<reference evidence="8" key="1">
    <citation type="submission" date="2023-08" db="EMBL/GenBank/DDBJ databases">
        <title>Rhodospirillaceae gen. nov., a novel taxon isolated from the Yangtze River Yuezi River estuary sludge.</title>
        <authorList>
            <person name="Ruan L."/>
        </authorList>
    </citation>
    <scope>NUCLEOTIDE SEQUENCE [LARGE SCALE GENOMIC DNA]</scope>
    <source>
        <strain evidence="8">R-7</strain>
    </source>
</reference>
<dbReference type="EMBL" id="JAUYVI010000001">
    <property type="protein sequence ID" value="MDQ7246081.1"/>
    <property type="molecule type" value="Genomic_DNA"/>
</dbReference>
<gene>
    <name evidence="7" type="ORF">Q8A70_00310</name>
</gene>
<evidence type="ECO:0000256" key="4">
    <source>
        <dbReference type="ARBA" id="ARBA00023136"/>
    </source>
</evidence>
<feature type="transmembrane region" description="Helical" evidence="5">
    <location>
        <begin position="62"/>
        <end position="81"/>
    </location>
</feature>
<dbReference type="Proteomes" id="UP001230156">
    <property type="component" value="Unassembled WGS sequence"/>
</dbReference>
<keyword evidence="3 5" id="KW-1133">Transmembrane helix</keyword>
<evidence type="ECO:0000256" key="1">
    <source>
        <dbReference type="ARBA" id="ARBA00004141"/>
    </source>
</evidence>
<feature type="transmembrane region" description="Helical" evidence="5">
    <location>
        <begin position="205"/>
        <end position="225"/>
    </location>
</feature>
<dbReference type="InterPro" id="IPR037185">
    <property type="entry name" value="EmrE-like"/>
</dbReference>
<feature type="domain" description="EamA" evidence="6">
    <location>
        <begin position="141"/>
        <end position="279"/>
    </location>
</feature>
<feature type="transmembrane region" description="Helical" evidence="5">
    <location>
        <begin position="142"/>
        <end position="160"/>
    </location>
</feature>
<evidence type="ECO:0000259" key="6">
    <source>
        <dbReference type="Pfam" id="PF00892"/>
    </source>
</evidence>
<feature type="transmembrane region" description="Helical" evidence="5">
    <location>
        <begin position="237"/>
        <end position="256"/>
    </location>
</feature>
<feature type="transmembrane region" description="Helical" evidence="5">
    <location>
        <begin position="172"/>
        <end position="190"/>
    </location>
</feature>
<dbReference type="Pfam" id="PF00892">
    <property type="entry name" value="EamA"/>
    <property type="match status" value="2"/>
</dbReference>
<comment type="caution">
    <text evidence="7">The sequence shown here is derived from an EMBL/GenBank/DDBJ whole genome shotgun (WGS) entry which is preliminary data.</text>
</comment>
<evidence type="ECO:0000313" key="8">
    <source>
        <dbReference type="Proteomes" id="UP001230156"/>
    </source>
</evidence>